<feature type="domain" description="DCD" evidence="1">
    <location>
        <begin position="5"/>
        <end position="135"/>
    </location>
</feature>
<keyword evidence="3" id="KW-1185">Reference proteome</keyword>
<dbReference type="PANTHER" id="PTHR46444:SF9">
    <property type="entry name" value="DCD (DEVELOPMENT AND CELL DEATH) DOMAIN PROTEIN"/>
    <property type="match status" value="1"/>
</dbReference>
<dbReference type="InterPro" id="IPR013989">
    <property type="entry name" value="Dev_and_cell_death_domain"/>
</dbReference>
<dbReference type="PANTHER" id="PTHR46444">
    <property type="entry name" value="DCD (DEVELOPMENT AND CELL DEATH) DOMAIN PROTEIN-RELATED"/>
    <property type="match status" value="1"/>
</dbReference>
<dbReference type="OrthoDB" id="1928633at2759"/>
<protein>
    <submittedName>
        <fullName evidence="2">DCD (Development and cell death) domain protein</fullName>
    </submittedName>
</protein>
<dbReference type="SMART" id="SM00767">
    <property type="entry name" value="DCD"/>
    <property type="match status" value="1"/>
</dbReference>
<dbReference type="PROSITE" id="PS51222">
    <property type="entry name" value="DCD"/>
    <property type="match status" value="1"/>
</dbReference>
<proteinExistence type="predicted"/>
<accession>A0A834WZ58</accession>
<organism evidence="2 3">
    <name type="scientific">Senna tora</name>
    <dbReference type="NCBI Taxonomy" id="362788"/>
    <lineage>
        <taxon>Eukaryota</taxon>
        <taxon>Viridiplantae</taxon>
        <taxon>Streptophyta</taxon>
        <taxon>Embryophyta</taxon>
        <taxon>Tracheophyta</taxon>
        <taxon>Spermatophyta</taxon>
        <taxon>Magnoliopsida</taxon>
        <taxon>eudicotyledons</taxon>
        <taxon>Gunneridae</taxon>
        <taxon>Pentapetalae</taxon>
        <taxon>rosids</taxon>
        <taxon>fabids</taxon>
        <taxon>Fabales</taxon>
        <taxon>Fabaceae</taxon>
        <taxon>Caesalpinioideae</taxon>
        <taxon>Cassia clade</taxon>
        <taxon>Senna</taxon>
    </lineage>
</organism>
<evidence type="ECO:0000259" key="1">
    <source>
        <dbReference type="PROSITE" id="PS51222"/>
    </source>
</evidence>
<comment type="caution">
    <text evidence="2">The sequence shown here is derived from an EMBL/GenBank/DDBJ whole genome shotgun (WGS) entry which is preliminary data.</text>
</comment>
<dbReference type="Pfam" id="PF10539">
    <property type="entry name" value="Dev_Cell_Death"/>
    <property type="match status" value="1"/>
</dbReference>
<evidence type="ECO:0000313" key="2">
    <source>
        <dbReference type="EMBL" id="KAF7834777.1"/>
    </source>
</evidence>
<dbReference type="AlphaFoldDB" id="A0A834WZ58"/>
<name>A0A834WZ58_9FABA</name>
<sequence>MSGSHPEYGAIFMSNRSTMKECFEKRIFGLPYLFSDFVRGVKEGMLLFLFEYEERKLYGVFEASSDGNLNIVPEAYTSSGKQFPAQVKFTTIWQCEPLSEDEFGDAIRDNYFASYKFKFGLSKEQIQSLLWLFNSRKVKVPNSQLFNERKDIDNDLSPEVGCHRSLSSGDLKGASRKSENIHFEDDAYNPEHPDCFYSRALAVHHSFVANQEPGQVSINFMGKSENINCEDDAHNPEHPGGHYATALVVHHSPVTNLEPGQVSNNFVGQELVTLPEEKENFHDSVESLEDFIPLSSPDYFDPEGVAFNELYGEKPIELGEIVDYTESVFAVPKLPLEPSLNRRVVSQMKIEHPFALAHGSSYHITDESSVTSVPLLDACDGYQSKDRGKGMYSDCKKRRASVFSRLSFDLKNKEQGNQKGKPKKLKTEGCNAKKRASVFLRLASGSEALAQNVHCMTRIQQKSGGWKKIKREKAIVSECNAQEDGFKDDISIPEIMEILCQRHANW</sequence>
<evidence type="ECO:0000313" key="3">
    <source>
        <dbReference type="Proteomes" id="UP000634136"/>
    </source>
</evidence>
<dbReference type="EMBL" id="JAAIUW010000004">
    <property type="protein sequence ID" value="KAF7834777.1"/>
    <property type="molecule type" value="Genomic_DNA"/>
</dbReference>
<gene>
    <name evidence="2" type="ORF">G2W53_009636</name>
</gene>
<reference evidence="2" key="1">
    <citation type="submission" date="2020-09" db="EMBL/GenBank/DDBJ databases">
        <title>Genome-Enabled Discovery of Anthraquinone Biosynthesis in Senna tora.</title>
        <authorList>
            <person name="Kang S.-H."/>
            <person name="Pandey R.P."/>
            <person name="Lee C.-M."/>
            <person name="Sim J.-S."/>
            <person name="Jeong J.-T."/>
            <person name="Choi B.-S."/>
            <person name="Jung M."/>
            <person name="Ginzburg D."/>
            <person name="Zhao K."/>
            <person name="Won S.Y."/>
            <person name="Oh T.-J."/>
            <person name="Yu Y."/>
            <person name="Kim N.-H."/>
            <person name="Lee O.R."/>
            <person name="Lee T.-H."/>
            <person name="Bashyal P."/>
            <person name="Kim T.-S."/>
            <person name="Lee W.-H."/>
            <person name="Kawkins C."/>
            <person name="Kim C.-K."/>
            <person name="Kim J.S."/>
            <person name="Ahn B.O."/>
            <person name="Rhee S.Y."/>
            <person name="Sohng J.K."/>
        </authorList>
    </citation>
    <scope>NUCLEOTIDE SEQUENCE</scope>
    <source>
        <tissue evidence="2">Leaf</tissue>
    </source>
</reference>
<dbReference type="Proteomes" id="UP000634136">
    <property type="component" value="Unassembled WGS sequence"/>
</dbReference>